<evidence type="ECO:0000313" key="4">
    <source>
        <dbReference type="EMBL" id="GMT15437.1"/>
    </source>
</evidence>
<dbReference type="AlphaFoldDB" id="A0AAV5V9F9"/>
<feature type="region of interest" description="Disordered" evidence="2">
    <location>
        <begin position="201"/>
        <end position="237"/>
    </location>
</feature>
<name>A0AAV5V9F9_9BILA</name>
<dbReference type="InterPro" id="IPR035445">
    <property type="entry name" value="GYF-like_dom_sf"/>
</dbReference>
<evidence type="ECO:0000259" key="3">
    <source>
        <dbReference type="PROSITE" id="PS50829"/>
    </source>
</evidence>
<reference evidence="4" key="1">
    <citation type="submission" date="2023-10" db="EMBL/GenBank/DDBJ databases">
        <title>Genome assembly of Pristionchus species.</title>
        <authorList>
            <person name="Yoshida K."/>
            <person name="Sommer R.J."/>
        </authorList>
    </citation>
    <scope>NUCLEOTIDE SEQUENCE</scope>
    <source>
        <strain evidence="4">RS5133</strain>
    </source>
</reference>
<evidence type="ECO:0000256" key="2">
    <source>
        <dbReference type="SAM" id="MobiDB-lite"/>
    </source>
</evidence>
<feature type="region of interest" description="Disordered" evidence="2">
    <location>
        <begin position="65"/>
        <end position="90"/>
    </location>
</feature>
<feature type="compositionally biased region" description="Basic and acidic residues" evidence="2">
    <location>
        <begin position="78"/>
        <end position="90"/>
    </location>
</feature>
<dbReference type="InterPro" id="IPR003169">
    <property type="entry name" value="GYF"/>
</dbReference>
<dbReference type="EMBL" id="BTSY01000002">
    <property type="protein sequence ID" value="GMT15437.1"/>
    <property type="molecule type" value="Genomic_DNA"/>
</dbReference>
<feature type="compositionally biased region" description="Polar residues" evidence="2">
    <location>
        <begin position="65"/>
        <end position="75"/>
    </location>
</feature>
<proteinExistence type="predicted"/>
<comment type="caution">
    <text evidence="4">The sequence shown here is derived from an EMBL/GenBank/DDBJ whole genome shotgun (WGS) entry which is preliminary data.</text>
</comment>
<evidence type="ECO:0000313" key="5">
    <source>
        <dbReference type="Proteomes" id="UP001432322"/>
    </source>
</evidence>
<protein>
    <recommendedName>
        <fullName evidence="3">GYF domain-containing protein</fullName>
    </recommendedName>
</protein>
<feature type="non-terminal residue" evidence="4">
    <location>
        <position position="1"/>
    </location>
</feature>
<keyword evidence="5" id="KW-1185">Reference proteome</keyword>
<gene>
    <name evidence="4" type="ORF">PFISCL1PPCAC_6734</name>
</gene>
<accession>A0AAV5V9F9</accession>
<feature type="domain" description="GYF" evidence="3">
    <location>
        <begin position="9"/>
        <end position="58"/>
    </location>
</feature>
<keyword evidence="1" id="KW-0175">Coiled coil</keyword>
<dbReference type="SUPFAM" id="SSF55277">
    <property type="entry name" value="GYF domain"/>
    <property type="match status" value="1"/>
</dbReference>
<sequence length="656" mass="74089">SILCMSILATGIYYRLKGEHVFRGPFSEEEVLEWYRSGWFTSTTAFRFDSDDSVVTLRELCDSNGSASPFRSTTKAGKAADAHDKTPSDGHKACELRHMQEQIDATNLLLQASVDRCTKLEQIVSSVVERFLLFSGELSDVKEEWKSIRDLSVVTGASSSLTSSTTTLASAASSSSSLNLLMQLKDDLNALDTVLRGGECNEEAKTRSESREMSEKEEERGGRKAEMGNRRGAAGDVEQSTSCVGCGVKRTESGLSTASTTKRTNSSEEDDGDFTIMETVDEVEKPQYHPASQHAPTMAEYTSMCRRIGVLETSLRQALERIEEMKAADLSHVFESIDRVNDEMNANQNEMKTQRALDRGSVLVLEDAVHSLKKDRTVDRERLTDVERFMGRMTAGLEDMELIGIKTIRSELRAAKDREEFSELKMYGIEDKLRNHTFELETTTERLATLEEATTKMLTLETFKSMLTDHAEELNSQMKKSTEDVLDVTLQMTDRIDKVEKTTSLLSVHMDELKETVEELVDDTQNTGEEWDEEDSEYCEEEEDCSCAMCREGKTPKVISDLLNGHRGHFDQARIATRADLIDIRDALSVRRRRSSFIEDTRHYFGEGVRCEHCDVTIREGVSLLSHVSSERHAQATCILKEDLRFWWNRIRNADE</sequence>
<evidence type="ECO:0000256" key="1">
    <source>
        <dbReference type="SAM" id="Coils"/>
    </source>
</evidence>
<dbReference type="PROSITE" id="PS50829">
    <property type="entry name" value="GYF"/>
    <property type="match status" value="1"/>
</dbReference>
<dbReference type="Proteomes" id="UP001432322">
    <property type="component" value="Unassembled WGS sequence"/>
</dbReference>
<feature type="compositionally biased region" description="Basic and acidic residues" evidence="2">
    <location>
        <begin position="202"/>
        <end position="229"/>
    </location>
</feature>
<organism evidence="4 5">
    <name type="scientific">Pristionchus fissidentatus</name>
    <dbReference type="NCBI Taxonomy" id="1538716"/>
    <lineage>
        <taxon>Eukaryota</taxon>
        <taxon>Metazoa</taxon>
        <taxon>Ecdysozoa</taxon>
        <taxon>Nematoda</taxon>
        <taxon>Chromadorea</taxon>
        <taxon>Rhabditida</taxon>
        <taxon>Rhabditina</taxon>
        <taxon>Diplogasteromorpha</taxon>
        <taxon>Diplogasteroidea</taxon>
        <taxon>Neodiplogasteridae</taxon>
        <taxon>Pristionchus</taxon>
    </lineage>
</organism>
<feature type="coiled-coil region" evidence="1">
    <location>
        <begin position="308"/>
        <end position="357"/>
    </location>
</feature>